<proteinExistence type="predicted"/>
<reference evidence="2" key="1">
    <citation type="journal article" date="2020" name="Nature">
        <title>Giant virus diversity and host interactions through global metagenomics.</title>
        <authorList>
            <person name="Schulz F."/>
            <person name="Roux S."/>
            <person name="Paez-Espino D."/>
            <person name="Jungbluth S."/>
            <person name="Walsh D.A."/>
            <person name="Denef V.J."/>
            <person name="McMahon K.D."/>
            <person name="Konstantinidis K.T."/>
            <person name="Eloe-Fadrosh E.A."/>
            <person name="Kyrpides N.C."/>
            <person name="Woyke T."/>
        </authorList>
    </citation>
    <scope>NUCLEOTIDE SEQUENCE</scope>
    <source>
        <strain evidence="2">GVMAG-S-1035085-51</strain>
    </source>
</reference>
<evidence type="ECO:0000256" key="1">
    <source>
        <dbReference type="SAM" id="Coils"/>
    </source>
</evidence>
<protein>
    <submittedName>
        <fullName evidence="2">Uncharacterized protein</fullName>
    </submittedName>
</protein>
<feature type="coiled-coil region" evidence="1">
    <location>
        <begin position="118"/>
        <end position="183"/>
    </location>
</feature>
<dbReference type="AlphaFoldDB" id="A0A6C0LZW9"/>
<name>A0A6C0LZW9_9ZZZZ</name>
<keyword evidence="1" id="KW-0175">Coiled coil</keyword>
<dbReference type="EMBL" id="MN740612">
    <property type="protein sequence ID" value="QHU35813.1"/>
    <property type="molecule type" value="Genomic_DNA"/>
</dbReference>
<sequence length="242" mass="28491">MTSKISFESQRIKELEKQILSIQETHVKELLKKDGEIAKLKRDHDIANKSIKKKMDDELFIKTKLIQEESEKQNIILIQENIQLWNRINKINLSQSSTIISDKKSEEARNGPNIRKQLQIVENKLGAANNKIKRFEYQIDTIQKYRDEIDDKEHIIESIGKRLQELEKSLVNAVQRLNLMNTNNEYLKRIVMNNAYQMIANYRTPVDITPVIRYLIENNMVAGIVRVDQQLLDLYFAMKDYS</sequence>
<accession>A0A6C0LZW9</accession>
<organism evidence="2">
    <name type="scientific">viral metagenome</name>
    <dbReference type="NCBI Taxonomy" id="1070528"/>
    <lineage>
        <taxon>unclassified sequences</taxon>
        <taxon>metagenomes</taxon>
        <taxon>organismal metagenomes</taxon>
    </lineage>
</organism>
<evidence type="ECO:0000313" key="2">
    <source>
        <dbReference type="EMBL" id="QHU35813.1"/>
    </source>
</evidence>